<gene>
    <name evidence="2" type="ORF">F0185_18400</name>
</gene>
<organism evidence="2 3">
    <name type="scientific">Massilia rubra</name>
    <dbReference type="NCBI Taxonomy" id="2607910"/>
    <lineage>
        <taxon>Bacteria</taxon>
        <taxon>Pseudomonadati</taxon>
        <taxon>Pseudomonadota</taxon>
        <taxon>Betaproteobacteria</taxon>
        <taxon>Burkholderiales</taxon>
        <taxon>Oxalobacteraceae</taxon>
        <taxon>Telluria group</taxon>
        <taxon>Massilia</taxon>
    </lineage>
</organism>
<accession>A0ABX0LT98</accession>
<keyword evidence="1" id="KW-0732">Signal</keyword>
<evidence type="ECO:0000256" key="1">
    <source>
        <dbReference type="SAM" id="SignalP"/>
    </source>
</evidence>
<feature type="signal peptide" evidence="1">
    <location>
        <begin position="1"/>
        <end position="22"/>
    </location>
</feature>
<dbReference type="EMBL" id="VUYU01000012">
    <property type="protein sequence ID" value="NHZ35536.1"/>
    <property type="molecule type" value="Genomic_DNA"/>
</dbReference>
<reference evidence="2 3" key="1">
    <citation type="submission" date="2019-09" db="EMBL/GenBank/DDBJ databases">
        <title>Taxonomy of Antarctic Massilia spp.: description of Massilia rubra sp. nov., Massilia aquatica sp. nov., Massilia mucilaginosa sp. nov., Massilia frigida sp. nov. isolated from streams, lakes and regoliths.</title>
        <authorList>
            <person name="Holochova P."/>
            <person name="Sedlacek I."/>
            <person name="Kralova S."/>
            <person name="Maslanova I."/>
            <person name="Busse H.-J."/>
            <person name="Stankova E."/>
            <person name="Vrbovska V."/>
            <person name="Kovarovic V."/>
            <person name="Bartak M."/>
            <person name="Svec P."/>
            <person name="Pantucek R."/>
        </authorList>
    </citation>
    <scope>NUCLEOTIDE SEQUENCE [LARGE SCALE GENOMIC DNA]</scope>
    <source>
        <strain evidence="2 3">CCM 8692</strain>
    </source>
</reference>
<protein>
    <recommendedName>
        <fullName evidence="4">SH3 domain-containing protein</fullName>
    </recommendedName>
</protein>
<proteinExistence type="predicted"/>
<sequence>MTSIHIKQLSTAILFAPLLAMAAAPATGIDARHGRVEVTAGAQGADLIVAGKNIATIGASGASLSAVASTDERDYVLVQARRAGTTCKHAYLLLELSSGAPRLSKEFGSCRELAGSGMAGAEPVVHLNNRADPQAAVESYQWKDGEVIMAFESPSLCSANGFLAQKNAEPLSAPPAGRVTGAGRLQFLSAPDPACAMPGVFVVPGDHVTASLRSGAFVYANYTNPKSGRKVQGWVPRARLADN</sequence>
<evidence type="ECO:0000313" key="2">
    <source>
        <dbReference type="EMBL" id="NHZ35536.1"/>
    </source>
</evidence>
<evidence type="ECO:0008006" key="4">
    <source>
        <dbReference type="Google" id="ProtNLM"/>
    </source>
</evidence>
<keyword evidence="3" id="KW-1185">Reference proteome</keyword>
<feature type="chain" id="PRO_5045145875" description="SH3 domain-containing protein" evidence="1">
    <location>
        <begin position="23"/>
        <end position="243"/>
    </location>
</feature>
<comment type="caution">
    <text evidence="2">The sequence shown here is derived from an EMBL/GenBank/DDBJ whole genome shotgun (WGS) entry which is preliminary data.</text>
</comment>
<name>A0ABX0LT98_9BURK</name>
<evidence type="ECO:0000313" key="3">
    <source>
        <dbReference type="Proteomes" id="UP000785613"/>
    </source>
</evidence>
<dbReference type="Proteomes" id="UP000785613">
    <property type="component" value="Unassembled WGS sequence"/>
</dbReference>
<dbReference type="RefSeq" id="WP_167226866.1">
    <property type="nucleotide sequence ID" value="NZ_VUYU01000012.1"/>
</dbReference>